<evidence type="ECO:0000256" key="1">
    <source>
        <dbReference type="SAM" id="Phobius"/>
    </source>
</evidence>
<keyword evidence="1" id="KW-1133">Transmembrane helix</keyword>
<protein>
    <submittedName>
        <fullName evidence="3">YHS domain-containing protein</fullName>
    </submittedName>
</protein>
<dbReference type="AlphaFoldDB" id="A0A1W2GC71"/>
<dbReference type="EMBL" id="FWYF01000002">
    <property type="protein sequence ID" value="SMD34201.1"/>
    <property type="molecule type" value="Genomic_DNA"/>
</dbReference>
<organism evidence="3 4">
    <name type="scientific">Reichenbachiella faecimaris</name>
    <dbReference type="NCBI Taxonomy" id="692418"/>
    <lineage>
        <taxon>Bacteria</taxon>
        <taxon>Pseudomonadati</taxon>
        <taxon>Bacteroidota</taxon>
        <taxon>Cytophagia</taxon>
        <taxon>Cytophagales</taxon>
        <taxon>Reichenbachiellaceae</taxon>
        <taxon>Reichenbachiella</taxon>
    </lineage>
</organism>
<name>A0A1W2GC71_REIFA</name>
<evidence type="ECO:0000313" key="4">
    <source>
        <dbReference type="Proteomes" id="UP000192472"/>
    </source>
</evidence>
<dbReference type="Proteomes" id="UP000192472">
    <property type="component" value="Unassembled WGS sequence"/>
</dbReference>
<feature type="domain" description="YHS" evidence="2">
    <location>
        <begin position="58"/>
        <end position="97"/>
    </location>
</feature>
<dbReference type="InterPro" id="IPR007029">
    <property type="entry name" value="YHS_dom"/>
</dbReference>
<evidence type="ECO:0000259" key="2">
    <source>
        <dbReference type="Pfam" id="PF04945"/>
    </source>
</evidence>
<dbReference type="Pfam" id="PF04945">
    <property type="entry name" value="YHS"/>
    <property type="match status" value="1"/>
</dbReference>
<dbReference type="RefSeq" id="WP_084372584.1">
    <property type="nucleotide sequence ID" value="NZ_FWYF01000002.1"/>
</dbReference>
<keyword evidence="1" id="KW-0812">Transmembrane</keyword>
<dbReference type="NCBIfam" id="NF041384">
    <property type="entry name" value="YHS_seleno_dom"/>
    <property type="match status" value="1"/>
</dbReference>
<evidence type="ECO:0000313" key="3">
    <source>
        <dbReference type="EMBL" id="SMD34201.1"/>
    </source>
</evidence>
<keyword evidence="1" id="KW-0472">Membrane</keyword>
<dbReference type="OrthoDB" id="344729at2"/>
<gene>
    <name evidence="3" type="ORF">SAMN04488029_1894</name>
</gene>
<reference evidence="3 4" key="1">
    <citation type="submission" date="2017-04" db="EMBL/GenBank/DDBJ databases">
        <authorList>
            <person name="Afonso C.L."/>
            <person name="Miller P.J."/>
            <person name="Scott M.A."/>
            <person name="Spackman E."/>
            <person name="Goraichik I."/>
            <person name="Dimitrov K.M."/>
            <person name="Suarez D.L."/>
            <person name="Swayne D.E."/>
        </authorList>
    </citation>
    <scope>NUCLEOTIDE SEQUENCE [LARGE SCALE GENOMIC DNA]</scope>
    <source>
        <strain evidence="3 4">DSM 26133</strain>
    </source>
</reference>
<dbReference type="STRING" id="692418.SAMN04488029_1894"/>
<proteinExistence type="predicted"/>
<accession>A0A1W2GC71</accession>
<sequence length="156" mass="17257">MKVLKISGIIVAVLVVGIFVFAKTNHVAPLGMVSSDEFDNYSGIAIKGYDPVSYFVSDKAQLGTEDYQYEWKDAIWYFVSEENKNSFMANPEMYAPQFGGYCGFAVNAGFTAGADPTSYMIKDEKLYLFNGADVKAEAQAGGKEFFDKANANWNKK</sequence>
<keyword evidence="4" id="KW-1185">Reference proteome</keyword>
<feature type="transmembrane region" description="Helical" evidence="1">
    <location>
        <begin position="6"/>
        <end position="22"/>
    </location>
</feature>